<dbReference type="NCBIfam" id="NF006734">
    <property type="entry name" value="PRK09266.1"/>
    <property type="match status" value="1"/>
</dbReference>
<comment type="caution">
    <text evidence="1">The sequence shown here is derived from an EMBL/GenBank/DDBJ whole genome shotgun (WGS) entry which is preliminary data.</text>
</comment>
<dbReference type="Proteomes" id="UP001500403">
    <property type="component" value="Unassembled WGS sequence"/>
</dbReference>
<proteinExistence type="predicted"/>
<protein>
    <submittedName>
        <fullName evidence="1">Aminotransferase class IV family protein</fullName>
    </submittedName>
</protein>
<organism evidence="1 2">
    <name type="scientific">Streptomyces enissocaesilis</name>
    <dbReference type="NCBI Taxonomy" id="332589"/>
    <lineage>
        <taxon>Bacteria</taxon>
        <taxon>Bacillati</taxon>
        <taxon>Actinomycetota</taxon>
        <taxon>Actinomycetes</taxon>
        <taxon>Kitasatosporales</taxon>
        <taxon>Streptomycetaceae</taxon>
        <taxon>Streptomyces</taxon>
        <taxon>Streptomyces rochei group</taxon>
    </lineage>
</organism>
<dbReference type="InterPro" id="IPR001544">
    <property type="entry name" value="Aminotrans_IV"/>
</dbReference>
<name>A0ABP6K2G2_9ACTN</name>
<reference evidence="2" key="1">
    <citation type="journal article" date="2019" name="Int. J. Syst. Evol. Microbiol.">
        <title>The Global Catalogue of Microorganisms (GCM) 10K type strain sequencing project: providing services to taxonomists for standard genome sequencing and annotation.</title>
        <authorList>
            <consortium name="The Broad Institute Genomics Platform"/>
            <consortium name="The Broad Institute Genome Sequencing Center for Infectious Disease"/>
            <person name="Wu L."/>
            <person name="Ma J."/>
        </authorList>
    </citation>
    <scope>NUCLEOTIDE SEQUENCE [LARGE SCALE GENOMIC DNA]</scope>
    <source>
        <strain evidence="2">JCM 9088</strain>
    </source>
</reference>
<dbReference type="InterPro" id="IPR043131">
    <property type="entry name" value="BCAT-like_N"/>
</dbReference>
<evidence type="ECO:0000313" key="2">
    <source>
        <dbReference type="Proteomes" id="UP001500403"/>
    </source>
</evidence>
<dbReference type="InterPro" id="IPR036038">
    <property type="entry name" value="Aminotransferase-like"/>
</dbReference>
<dbReference type="EMBL" id="BAAAUD010000047">
    <property type="protein sequence ID" value="GAA2955507.1"/>
    <property type="molecule type" value="Genomic_DNA"/>
</dbReference>
<dbReference type="RefSeq" id="WP_344497412.1">
    <property type="nucleotide sequence ID" value="NZ_BAAAUD010000047.1"/>
</dbReference>
<keyword evidence="2" id="KW-1185">Reference proteome</keyword>
<dbReference type="SUPFAM" id="SSF56752">
    <property type="entry name" value="D-aminoacid aminotransferase-like PLP-dependent enzymes"/>
    <property type="match status" value="1"/>
</dbReference>
<sequence>MTTPATSPAPPPPPTSAAPHIEIDGRRAATADDLLVPTLYGGYAHFTAMQVRDGRVRGLPLHLARLDAATQEVFGAGLDGELVRERVRHALDGAGVRDGAVRVYVFRAPEAEAATLMVTVRPPATMPPAPQALMSVPYARPFPHIKHLGGFAQTHYGHIARRAGFDDALLTGPGGVVTEGAITNIAFHDGTSVVWPDAPSLHGITMALLETRLPESGGLPSVRGPVTLDGLAGYRAAFVTNSQGIAPVRRIDDVEFTVDEELMRTVVAVYEATPWDRV</sequence>
<gene>
    <name evidence="1" type="ORF">GCM10010446_45640</name>
</gene>
<keyword evidence="1" id="KW-0808">Transferase</keyword>
<dbReference type="GO" id="GO:0008483">
    <property type="term" value="F:transaminase activity"/>
    <property type="evidence" value="ECO:0007669"/>
    <property type="project" value="UniProtKB-KW"/>
</dbReference>
<dbReference type="Gene3D" id="3.20.10.10">
    <property type="entry name" value="D-amino Acid Aminotransferase, subunit A, domain 2"/>
    <property type="match status" value="1"/>
</dbReference>
<keyword evidence="1" id="KW-0032">Aminotransferase</keyword>
<dbReference type="Pfam" id="PF01063">
    <property type="entry name" value="Aminotran_4"/>
    <property type="match status" value="1"/>
</dbReference>
<dbReference type="Gene3D" id="3.30.470.10">
    <property type="match status" value="1"/>
</dbReference>
<evidence type="ECO:0000313" key="1">
    <source>
        <dbReference type="EMBL" id="GAA2955507.1"/>
    </source>
</evidence>
<accession>A0ABP6K2G2</accession>
<dbReference type="InterPro" id="IPR043132">
    <property type="entry name" value="BCAT-like_C"/>
</dbReference>